<dbReference type="Gene3D" id="3.40.50.720">
    <property type="entry name" value="NAD(P)-binding Rossmann-like Domain"/>
    <property type="match status" value="1"/>
</dbReference>
<accession>A0A2I0J6D0</accession>
<gene>
    <name evidence="12" type="ORF">CRG98_028351</name>
</gene>
<dbReference type="Gene3D" id="3.90.180.10">
    <property type="entry name" value="Medium-chain alcohol dehydrogenases, catalytic domain"/>
    <property type="match status" value="1"/>
</dbReference>
<evidence type="ECO:0000313" key="12">
    <source>
        <dbReference type="EMBL" id="PKI51256.1"/>
    </source>
</evidence>
<dbReference type="GO" id="GO:0046872">
    <property type="term" value="F:metal ion binding"/>
    <property type="evidence" value="ECO:0007669"/>
    <property type="project" value="UniProtKB-KW"/>
</dbReference>
<keyword evidence="9" id="KW-0560">Oxidoreductase</keyword>
<name>A0A2I0J6D0_PUNGR</name>
<dbReference type="Proteomes" id="UP000233551">
    <property type="component" value="Unassembled WGS sequence"/>
</dbReference>
<evidence type="ECO:0000256" key="4">
    <source>
        <dbReference type="ARBA" id="ARBA00013171"/>
    </source>
</evidence>
<evidence type="ECO:0000313" key="13">
    <source>
        <dbReference type="Proteomes" id="UP000233551"/>
    </source>
</evidence>
<keyword evidence="13" id="KW-1185">Reference proteome</keyword>
<dbReference type="STRING" id="22663.A0A2I0J6D0"/>
<keyword evidence="7" id="KW-0862">Zinc</keyword>
<reference evidence="12 13" key="1">
    <citation type="submission" date="2017-11" db="EMBL/GenBank/DDBJ databases">
        <title>De-novo sequencing of pomegranate (Punica granatum L.) genome.</title>
        <authorList>
            <person name="Akparov Z."/>
            <person name="Amiraslanov A."/>
            <person name="Hajiyeva S."/>
            <person name="Abbasov M."/>
            <person name="Kaur K."/>
            <person name="Hamwieh A."/>
            <person name="Solovyev V."/>
            <person name="Salamov A."/>
            <person name="Braich B."/>
            <person name="Kosarev P."/>
            <person name="Mahmoud A."/>
            <person name="Hajiyev E."/>
            <person name="Babayeva S."/>
            <person name="Izzatullayeva V."/>
            <person name="Mammadov A."/>
            <person name="Mammadov A."/>
            <person name="Sharifova S."/>
            <person name="Ojaghi J."/>
            <person name="Eynullazada K."/>
            <person name="Bayramov B."/>
            <person name="Abdulazimova A."/>
            <person name="Shahmuradov I."/>
        </authorList>
    </citation>
    <scope>NUCLEOTIDE SEQUENCE [LARGE SCALE GENOMIC DNA]</scope>
    <source>
        <strain evidence="13">cv. AG2017</strain>
        <tissue evidence="12">Leaf</tissue>
    </source>
</reference>
<dbReference type="FunFam" id="3.90.180.10:FF:000100">
    <property type="entry name" value="Putative cinnamyl alcohol dehydrogenase 6"/>
    <property type="match status" value="1"/>
</dbReference>
<dbReference type="PANTHER" id="PTHR42683">
    <property type="entry name" value="ALDEHYDE REDUCTASE"/>
    <property type="match status" value="1"/>
</dbReference>
<evidence type="ECO:0000256" key="3">
    <source>
        <dbReference type="ARBA" id="ARBA00011738"/>
    </source>
</evidence>
<dbReference type="InterPro" id="IPR047109">
    <property type="entry name" value="CAD-like"/>
</dbReference>
<protein>
    <recommendedName>
        <fullName evidence="4">cinnamyl-alcohol dehydrogenase</fullName>
        <ecNumber evidence="4">1.1.1.195</ecNumber>
    </recommendedName>
</protein>
<dbReference type="EMBL" id="PGOL01002029">
    <property type="protein sequence ID" value="PKI51256.1"/>
    <property type="molecule type" value="Genomic_DNA"/>
</dbReference>
<evidence type="ECO:0000256" key="5">
    <source>
        <dbReference type="ARBA" id="ARBA00022723"/>
    </source>
</evidence>
<dbReference type="GO" id="GO:0045551">
    <property type="term" value="F:cinnamyl-alcohol dehydrogenase activity"/>
    <property type="evidence" value="ECO:0007669"/>
    <property type="project" value="UniProtKB-EC"/>
</dbReference>
<dbReference type="EC" id="1.1.1.195" evidence="4"/>
<organism evidence="12 13">
    <name type="scientific">Punica granatum</name>
    <name type="common">Pomegranate</name>
    <dbReference type="NCBI Taxonomy" id="22663"/>
    <lineage>
        <taxon>Eukaryota</taxon>
        <taxon>Viridiplantae</taxon>
        <taxon>Streptophyta</taxon>
        <taxon>Embryophyta</taxon>
        <taxon>Tracheophyta</taxon>
        <taxon>Spermatophyta</taxon>
        <taxon>Magnoliopsida</taxon>
        <taxon>eudicotyledons</taxon>
        <taxon>Gunneridae</taxon>
        <taxon>Pentapetalae</taxon>
        <taxon>rosids</taxon>
        <taxon>malvids</taxon>
        <taxon>Myrtales</taxon>
        <taxon>Lythraceae</taxon>
        <taxon>Punica</taxon>
    </lineage>
</organism>
<comment type="similarity">
    <text evidence="2">Belongs to the zinc-containing alcohol dehydrogenase family.</text>
</comment>
<comment type="catalytic activity">
    <reaction evidence="10">
        <text>(E)-cinnamyl alcohol + NADP(+) = (E)-cinnamaldehyde + NADPH + H(+)</text>
        <dbReference type="Rhea" id="RHEA:10392"/>
        <dbReference type="ChEBI" id="CHEBI:15378"/>
        <dbReference type="ChEBI" id="CHEBI:16731"/>
        <dbReference type="ChEBI" id="CHEBI:33227"/>
        <dbReference type="ChEBI" id="CHEBI:57783"/>
        <dbReference type="ChEBI" id="CHEBI:58349"/>
        <dbReference type="EC" id="1.1.1.195"/>
    </reaction>
    <physiologicalReaction direction="right-to-left" evidence="10">
        <dbReference type="Rhea" id="RHEA:10394"/>
    </physiologicalReaction>
</comment>
<evidence type="ECO:0000256" key="9">
    <source>
        <dbReference type="ARBA" id="ARBA00023002"/>
    </source>
</evidence>
<dbReference type="AlphaFoldDB" id="A0A2I0J6D0"/>
<sequence>RKLVGGSLMGGLTEVQEMINFASKHNITADIELVKMDYVNTALKRLEKADVRYRFVIDIGNSLKPAA</sequence>
<comment type="subunit">
    <text evidence="3">Homodimer.</text>
</comment>
<evidence type="ECO:0000256" key="7">
    <source>
        <dbReference type="ARBA" id="ARBA00022833"/>
    </source>
</evidence>
<proteinExistence type="inferred from homology"/>
<dbReference type="GO" id="GO:0009809">
    <property type="term" value="P:lignin biosynthetic process"/>
    <property type="evidence" value="ECO:0007669"/>
    <property type="project" value="UniProtKB-KW"/>
</dbReference>
<keyword evidence="6" id="KW-0438">Lignin biosynthesis</keyword>
<evidence type="ECO:0000256" key="10">
    <source>
        <dbReference type="ARBA" id="ARBA00049332"/>
    </source>
</evidence>
<evidence type="ECO:0000256" key="11">
    <source>
        <dbReference type="ARBA" id="ARBA00057621"/>
    </source>
</evidence>
<evidence type="ECO:0000256" key="2">
    <source>
        <dbReference type="ARBA" id="ARBA00008072"/>
    </source>
</evidence>
<comment type="function">
    <text evidence="11">Involved in lignin biosynthesis. Catalyzes the final step specific for the production of lignin monomers. Catalyzes the NADPH-dependent reduction of coniferaldehyde, 5-hydroxyconiferaldehyde, sinapaldehyde, 4-coumaraldehyde and caffeyl aldehyde to their respective alcohols.</text>
</comment>
<keyword evidence="5" id="KW-0479">Metal-binding</keyword>
<evidence type="ECO:0000256" key="6">
    <source>
        <dbReference type="ARBA" id="ARBA00022733"/>
    </source>
</evidence>
<comment type="pathway">
    <text evidence="1">Aromatic compound metabolism; phenylpropanoid biosynthesis.</text>
</comment>
<feature type="non-terminal residue" evidence="12">
    <location>
        <position position="1"/>
    </location>
</feature>
<keyword evidence="8" id="KW-0521">NADP</keyword>
<evidence type="ECO:0000256" key="8">
    <source>
        <dbReference type="ARBA" id="ARBA00022857"/>
    </source>
</evidence>
<evidence type="ECO:0000256" key="1">
    <source>
        <dbReference type="ARBA" id="ARBA00004928"/>
    </source>
</evidence>
<comment type="caution">
    <text evidence="12">The sequence shown here is derived from an EMBL/GenBank/DDBJ whole genome shotgun (WGS) entry which is preliminary data.</text>
</comment>